<evidence type="ECO:0000256" key="3">
    <source>
        <dbReference type="ARBA" id="ARBA00023027"/>
    </source>
</evidence>
<dbReference type="Gene3D" id="3.40.309.10">
    <property type="entry name" value="Aldehyde Dehydrogenase, Chain A, domain 2"/>
    <property type="match status" value="1"/>
</dbReference>
<dbReference type="FunFam" id="3.40.605.10:FF:000004">
    <property type="entry name" value="Aldehyde dehydrogenase"/>
    <property type="match status" value="1"/>
</dbReference>
<evidence type="ECO:0000313" key="9">
    <source>
        <dbReference type="EMBL" id="AII03243.1"/>
    </source>
</evidence>
<name>A0A076EDQ4_RHOOP</name>
<dbReference type="eggNOG" id="COG1012">
    <property type="taxonomic scope" value="Bacteria"/>
</dbReference>
<comment type="similarity">
    <text evidence="1 4 7">Belongs to the aldehyde dehydrogenase family.</text>
</comment>
<dbReference type="InterPro" id="IPR016161">
    <property type="entry name" value="Ald_DH/histidinol_DH"/>
</dbReference>
<dbReference type="GO" id="GO:0006081">
    <property type="term" value="P:aldehyde metabolic process"/>
    <property type="evidence" value="ECO:0007669"/>
    <property type="project" value="InterPro"/>
</dbReference>
<dbReference type="PIRSF" id="PIRSF036492">
    <property type="entry name" value="ALDH"/>
    <property type="match status" value="1"/>
</dbReference>
<evidence type="ECO:0000259" key="8">
    <source>
        <dbReference type="Pfam" id="PF00171"/>
    </source>
</evidence>
<dbReference type="InterPro" id="IPR012394">
    <property type="entry name" value="Aldehyde_DH_NAD(P)"/>
</dbReference>
<dbReference type="Gene3D" id="3.40.605.10">
    <property type="entry name" value="Aldehyde Dehydrogenase, Chain A, domain 1"/>
    <property type="match status" value="1"/>
</dbReference>
<evidence type="ECO:0000256" key="6">
    <source>
        <dbReference type="PROSITE-ProRule" id="PRU10007"/>
    </source>
</evidence>
<feature type="domain" description="Aldehyde dehydrogenase" evidence="8">
    <location>
        <begin position="20"/>
        <end position="440"/>
    </location>
</feature>
<accession>A0A076EDQ4</accession>
<protein>
    <recommendedName>
        <fullName evidence="4">Aldehyde dehydrogenase</fullName>
    </recommendedName>
</protein>
<dbReference type="Pfam" id="PF00171">
    <property type="entry name" value="Aldedh"/>
    <property type="match status" value="1"/>
</dbReference>
<dbReference type="InterPro" id="IPR015590">
    <property type="entry name" value="Aldehyde_DH_dom"/>
</dbReference>
<dbReference type="RefSeq" id="WP_128638286.1">
    <property type="nucleotide sequence ID" value="NZ_CP008947.1"/>
</dbReference>
<dbReference type="InterPro" id="IPR016163">
    <property type="entry name" value="Ald_DH_C"/>
</dbReference>
<dbReference type="Proteomes" id="UP000028488">
    <property type="component" value="Chromosome"/>
</dbReference>
<keyword evidence="2 4" id="KW-0560">Oxidoreductase</keyword>
<sequence>MKTATRTSTAPTRSAVPAVDAAGQVASLRSAYRSRRTRSLTWRRAQLEGLARLLSEREKDLAAAVEQDLGRSAIGTFMGDVAPVRAEIRHTLKNLERWARPQRVALPVTHQPGKAWTVAEPKGVVLVIGAWNFPLLLTLQPLVSALAAGNVVLVKPSELAPRTAQVLADLLPKYVDPSAVVVATGGAEVSTALLREKFDHVFFTGSARVGRLVATAAAEHLTPVTLELGGKSPVIVAADADLDVAARRIAWAKCVNSGQACIAPDYVLVEDSVRPAFVERLLRELDNAWRAEPTRIVNENHFDRLAALLDGHGGDTTGGQRDRGTLRFAATVVTDPDLDSPLMTEEIFGPILPVVTVTSVDDAVEMVNSRPKPLALYLFTENDDTVQTVLGNTSSGSVGVNHLLYQLLVPDLPFGGVGASGTGDYHGEHGFATFSHRKSVLRKPTNPDPSFAYPPYGAFAIRLLRRLMG</sequence>
<evidence type="ECO:0000256" key="4">
    <source>
        <dbReference type="PIRNR" id="PIRNR036492"/>
    </source>
</evidence>
<dbReference type="CDD" id="cd07087">
    <property type="entry name" value="ALDH_F3-13-14_CALDH-like"/>
    <property type="match status" value="1"/>
</dbReference>
<evidence type="ECO:0000256" key="5">
    <source>
        <dbReference type="PIRSR" id="PIRSR036492-1"/>
    </source>
</evidence>
<feature type="active site" evidence="5">
    <location>
        <position position="261"/>
    </location>
</feature>
<dbReference type="GO" id="GO:0005737">
    <property type="term" value="C:cytoplasm"/>
    <property type="evidence" value="ECO:0007669"/>
    <property type="project" value="TreeGrafter"/>
</dbReference>
<dbReference type="FunFam" id="3.40.309.10:FF:000003">
    <property type="entry name" value="Aldehyde dehydrogenase"/>
    <property type="match status" value="1"/>
</dbReference>
<evidence type="ECO:0000256" key="1">
    <source>
        <dbReference type="ARBA" id="ARBA00009986"/>
    </source>
</evidence>
<dbReference type="AlphaFoldDB" id="A0A076EDQ4"/>
<dbReference type="PROSITE" id="PS00687">
    <property type="entry name" value="ALDEHYDE_DEHYDR_GLU"/>
    <property type="match status" value="1"/>
</dbReference>
<dbReference type="EMBL" id="CP008947">
    <property type="protein sequence ID" value="AII03243.1"/>
    <property type="molecule type" value="Genomic_DNA"/>
</dbReference>
<evidence type="ECO:0000313" key="10">
    <source>
        <dbReference type="Proteomes" id="UP000028488"/>
    </source>
</evidence>
<evidence type="ECO:0000256" key="7">
    <source>
        <dbReference type="RuleBase" id="RU003345"/>
    </source>
</evidence>
<evidence type="ECO:0000256" key="2">
    <source>
        <dbReference type="ARBA" id="ARBA00023002"/>
    </source>
</evidence>
<organism evidence="9 10">
    <name type="scientific">Rhodococcus opacus</name>
    <name type="common">Nocardia opaca</name>
    <dbReference type="NCBI Taxonomy" id="37919"/>
    <lineage>
        <taxon>Bacteria</taxon>
        <taxon>Bacillati</taxon>
        <taxon>Actinomycetota</taxon>
        <taxon>Actinomycetes</taxon>
        <taxon>Mycobacteriales</taxon>
        <taxon>Nocardiaceae</taxon>
        <taxon>Rhodococcus</taxon>
    </lineage>
</organism>
<dbReference type="InterPro" id="IPR029510">
    <property type="entry name" value="Ald_DH_CS_GLU"/>
</dbReference>
<feature type="active site" evidence="5 6">
    <location>
        <position position="227"/>
    </location>
</feature>
<dbReference type="PANTHER" id="PTHR43570:SF16">
    <property type="entry name" value="ALDEHYDE DEHYDROGENASE TYPE III, ISOFORM Q"/>
    <property type="match status" value="1"/>
</dbReference>
<dbReference type="SUPFAM" id="SSF53720">
    <property type="entry name" value="ALDH-like"/>
    <property type="match status" value="1"/>
</dbReference>
<dbReference type="PANTHER" id="PTHR43570">
    <property type="entry name" value="ALDEHYDE DEHYDROGENASE"/>
    <property type="match status" value="1"/>
</dbReference>
<dbReference type="InterPro" id="IPR016162">
    <property type="entry name" value="Ald_DH_N"/>
</dbReference>
<reference evidence="9 10" key="1">
    <citation type="submission" date="2014-07" db="EMBL/GenBank/DDBJ databases">
        <title>Genome Sequence of Rhodococcus opacus Strain R7, a Biodegrader of Mono- and Polycyclic Aromatic Hydrocarbons.</title>
        <authorList>
            <person name="Di Gennaro P."/>
            <person name="Zampolli J."/>
            <person name="Presti I."/>
            <person name="Cappelletti M."/>
            <person name="D'Ursi P."/>
            <person name="Orro A."/>
            <person name="Mezzelani A."/>
            <person name="Milanesi L."/>
        </authorList>
    </citation>
    <scope>NUCLEOTIDE SEQUENCE [LARGE SCALE GENOMIC DNA]</scope>
    <source>
        <strain evidence="9 10">R7</strain>
    </source>
</reference>
<keyword evidence="3" id="KW-0520">NAD</keyword>
<dbReference type="GO" id="GO:0004029">
    <property type="term" value="F:aldehyde dehydrogenase (NAD+) activity"/>
    <property type="evidence" value="ECO:0007669"/>
    <property type="project" value="TreeGrafter"/>
</dbReference>
<proteinExistence type="inferred from homology"/>
<gene>
    <name evidence="9" type="ORF">EP51_00645</name>
</gene>